<dbReference type="GO" id="GO:0007186">
    <property type="term" value="P:G protein-coupled receptor signaling pathway"/>
    <property type="evidence" value="ECO:0007669"/>
    <property type="project" value="TreeGrafter"/>
</dbReference>
<dbReference type="InterPro" id="IPR036305">
    <property type="entry name" value="RGS_sf"/>
</dbReference>
<gene>
    <name evidence="3" type="primary">LOC113471681</name>
</gene>
<name>A0A3Q0JI85_DIACI</name>
<dbReference type="Proteomes" id="UP000079169">
    <property type="component" value="Unplaced"/>
</dbReference>
<dbReference type="GeneID" id="113471681"/>
<dbReference type="PANTHER" id="PTHR45872:SF2">
    <property type="entry name" value="RHO GUANINE NUCLEOTIDE EXCHANGE FACTOR 2, ISOFORM D"/>
    <property type="match status" value="1"/>
</dbReference>
<dbReference type="GO" id="GO:0001664">
    <property type="term" value="F:G protein-coupled receptor binding"/>
    <property type="evidence" value="ECO:0007669"/>
    <property type="project" value="TreeGrafter"/>
</dbReference>
<feature type="domain" description="Regulator of G protein signalling-like" evidence="1">
    <location>
        <begin position="17"/>
        <end position="99"/>
    </location>
</feature>
<evidence type="ECO:0000313" key="3">
    <source>
        <dbReference type="RefSeq" id="XP_026686818.1"/>
    </source>
</evidence>
<dbReference type="InterPro" id="IPR044926">
    <property type="entry name" value="RGS_subdomain_2"/>
</dbReference>
<sequence>MICLCCFVFQPLRLSNVDENVAREIDDVLTKDFDKEDIMRKVFLKARLKAKEELNEQLADFQQKRTAGLGTLFGPSDTQLEETIHDKNKEMKIIEQILVPKLEPFM</sequence>
<dbReference type="STRING" id="121845.A0A3Q0JI85"/>
<dbReference type="SUPFAM" id="SSF48097">
    <property type="entry name" value="Regulator of G-protein signaling, RGS"/>
    <property type="match status" value="1"/>
</dbReference>
<dbReference type="AlphaFoldDB" id="A0A3Q0JI85"/>
<proteinExistence type="predicted"/>
<dbReference type="GO" id="GO:0005737">
    <property type="term" value="C:cytoplasm"/>
    <property type="evidence" value="ECO:0007669"/>
    <property type="project" value="InterPro"/>
</dbReference>
<dbReference type="PANTHER" id="PTHR45872">
    <property type="entry name" value="RHO GUANINE NUCLEOTIDE EXCHANGE FACTOR 2, ISOFORM D"/>
    <property type="match status" value="1"/>
</dbReference>
<dbReference type="KEGG" id="dci:113471681"/>
<dbReference type="Gene3D" id="1.10.167.10">
    <property type="entry name" value="Regulator of G-protein Signalling 4, domain 2"/>
    <property type="match status" value="1"/>
</dbReference>
<organism evidence="2 3">
    <name type="scientific">Diaphorina citri</name>
    <name type="common">Asian citrus psyllid</name>
    <dbReference type="NCBI Taxonomy" id="121845"/>
    <lineage>
        <taxon>Eukaryota</taxon>
        <taxon>Metazoa</taxon>
        <taxon>Ecdysozoa</taxon>
        <taxon>Arthropoda</taxon>
        <taxon>Hexapoda</taxon>
        <taxon>Insecta</taxon>
        <taxon>Pterygota</taxon>
        <taxon>Neoptera</taxon>
        <taxon>Paraneoptera</taxon>
        <taxon>Hemiptera</taxon>
        <taxon>Sternorrhyncha</taxon>
        <taxon>Psylloidea</taxon>
        <taxon>Psyllidae</taxon>
        <taxon>Diaphorininae</taxon>
        <taxon>Diaphorina</taxon>
    </lineage>
</organism>
<reference evidence="3" key="1">
    <citation type="submission" date="2025-08" db="UniProtKB">
        <authorList>
            <consortium name="RefSeq"/>
        </authorList>
    </citation>
    <scope>IDENTIFICATION</scope>
</reference>
<dbReference type="InterPro" id="IPR015212">
    <property type="entry name" value="RGS-like_dom"/>
</dbReference>
<evidence type="ECO:0000313" key="2">
    <source>
        <dbReference type="Proteomes" id="UP000079169"/>
    </source>
</evidence>
<dbReference type="RefSeq" id="XP_026686818.1">
    <property type="nucleotide sequence ID" value="XM_026831017.1"/>
</dbReference>
<keyword evidence="2" id="KW-1185">Reference proteome</keyword>
<dbReference type="GO" id="GO:0005085">
    <property type="term" value="F:guanyl-nucleotide exchange factor activity"/>
    <property type="evidence" value="ECO:0007669"/>
    <property type="project" value="InterPro"/>
</dbReference>
<dbReference type="Pfam" id="PF09128">
    <property type="entry name" value="RGS-like"/>
    <property type="match status" value="1"/>
</dbReference>
<evidence type="ECO:0000259" key="1">
    <source>
        <dbReference type="Pfam" id="PF09128"/>
    </source>
</evidence>
<protein>
    <submittedName>
        <fullName evidence="3">Uncharacterized protein LOC113471681</fullName>
    </submittedName>
</protein>
<accession>A0A3Q0JI85</accession>
<dbReference type="PaxDb" id="121845-A0A3Q0JI85"/>